<evidence type="ECO:0000313" key="4">
    <source>
        <dbReference type="Proteomes" id="UP000779809"/>
    </source>
</evidence>
<evidence type="ECO:0000313" key="3">
    <source>
        <dbReference type="EMBL" id="MBI2678350.1"/>
    </source>
</evidence>
<gene>
    <name evidence="3" type="ORF">HYX28_06180</name>
</gene>
<dbReference type="Pfam" id="PF05016">
    <property type="entry name" value="ParE_toxin"/>
    <property type="match status" value="1"/>
</dbReference>
<dbReference type="Proteomes" id="UP000779809">
    <property type="component" value="Unassembled WGS sequence"/>
</dbReference>
<reference evidence="3" key="1">
    <citation type="submission" date="2020-07" db="EMBL/GenBank/DDBJ databases">
        <title>Huge and variable diversity of episymbiotic CPR bacteria and DPANN archaea in groundwater ecosystems.</title>
        <authorList>
            <person name="He C.Y."/>
            <person name="Keren R."/>
            <person name="Whittaker M."/>
            <person name="Farag I.F."/>
            <person name="Doudna J."/>
            <person name="Cate J.H.D."/>
            <person name="Banfield J.F."/>
        </authorList>
    </citation>
    <scope>NUCLEOTIDE SEQUENCE</scope>
    <source>
        <strain evidence="3">NC_groundwater_580_Pr5_B-0.1um_64_19</strain>
    </source>
</reference>
<dbReference type="SUPFAM" id="SSF143011">
    <property type="entry name" value="RelE-like"/>
    <property type="match status" value="1"/>
</dbReference>
<dbReference type="Gene3D" id="3.30.2310.20">
    <property type="entry name" value="RelE-like"/>
    <property type="match status" value="1"/>
</dbReference>
<comment type="similarity">
    <text evidence="1">Belongs to the RelE toxin family.</text>
</comment>
<keyword evidence="2" id="KW-1277">Toxin-antitoxin system</keyword>
<proteinExistence type="inferred from homology"/>
<evidence type="ECO:0000256" key="2">
    <source>
        <dbReference type="ARBA" id="ARBA00022649"/>
    </source>
</evidence>
<dbReference type="PANTHER" id="PTHR33755:SF5">
    <property type="entry name" value="TYPE II TOXIN-ANTITOXIN SYSTEM RELE_PARE FAMILY TOXIN"/>
    <property type="match status" value="1"/>
</dbReference>
<accession>A0A932A7W4</accession>
<dbReference type="InterPro" id="IPR035093">
    <property type="entry name" value="RelE/ParE_toxin_dom_sf"/>
</dbReference>
<name>A0A932A7W4_9BACT</name>
<dbReference type="PANTHER" id="PTHR33755">
    <property type="entry name" value="TOXIN PARE1-RELATED"/>
    <property type="match status" value="1"/>
</dbReference>
<organism evidence="3 4">
    <name type="scientific">Candidatus Korobacter versatilis</name>
    <dbReference type="NCBI Taxonomy" id="658062"/>
    <lineage>
        <taxon>Bacteria</taxon>
        <taxon>Pseudomonadati</taxon>
        <taxon>Acidobacteriota</taxon>
        <taxon>Terriglobia</taxon>
        <taxon>Terriglobales</taxon>
        <taxon>Candidatus Korobacteraceae</taxon>
        <taxon>Candidatus Korobacter</taxon>
    </lineage>
</organism>
<dbReference type="InterPro" id="IPR007712">
    <property type="entry name" value="RelE/ParE_toxin"/>
</dbReference>
<dbReference type="AlphaFoldDB" id="A0A932A7W4"/>
<evidence type="ECO:0000256" key="1">
    <source>
        <dbReference type="ARBA" id="ARBA00006226"/>
    </source>
</evidence>
<dbReference type="EMBL" id="JACPNR010000007">
    <property type="protein sequence ID" value="MBI2678350.1"/>
    <property type="molecule type" value="Genomic_DNA"/>
</dbReference>
<sequence length="89" mass="9964">MRAIRDYIAADSPEAAARTLSAIFQKSEQLRSFPEAGPVAGKWGRRPYRELVAGSHRLIYEIQGSTVFVLGVLHGRQDFAAAIPRWRKP</sequence>
<protein>
    <submittedName>
        <fullName evidence="3">Type II toxin-antitoxin system RelE/ParE family toxin</fullName>
    </submittedName>
</protein>
<comment type="caution">
    <text evidence="3">The sequence shown here is derived from an EMBL/GenBank/DDBJ whole genome shotgun (WGS) entry which is preliminary data.</text>
</comment>
<dbReference type="InterPro" id="IPR051803">
    <property type="entry name" value="TA_system_RelE-like_toxin"/>
</dbReference>